<dbReference type="EMBL" id="JBDODL010000197">
    <property type="protein sequence ID" value="MES1919094.1"/>
    <property type="molecule type" value="Genomic_DNA"/>
</dbReference>
<comment type="caution">
    <text evidence="2">The sequence shown here is derived from an EMBL/GenBank/DDBJ whole genome shotgun (WGS) entry which is preliminary data.</text>
</comment>
<protein>
    <submittedName>
        <fullName evidence="2">Uncharacterized protein</fullName>
    </submittedName>
</protein>
<accession>A0ABV2AI31</accession>
<name>A0ABV2AI31_9EUKA</name>
<sequence>MKLLKARGVEIKSLPSELSSCDSDSKKKKTVAESEQPVKQPEERKCLFKRIISKILRVPKNIISLAKS</sequence>
<evidence type="ECO:0000313" key="2">
    <source>
        <dbReference type="EMBL" id="MES1919094.1"/>
    </source>
</evidence>
<gene>
    <name evidence="2" type="ORF">MHBO_000961</name>
</gene>
<feature type="region of interest" description="Disordered" evidence="1">
    <location>
        <begin position="16"/>
        <end position="39"/>
    </location>
</feature>
<dbReference type="Proteomes" id="UP001439008">
    <property type="component" value="Unassembled WGS sequence"/>
</dbReference>
<keyword evidence="3" id="KW-1185">Reference proteome</keyword>
<evidence type="ECO:0000313" key="3">
    <source>
        <dbReference type="Proteomes" id="UP001439008"/>
    </source>
</evidence>
<evidence type="ECO:0000256" key="1">
    <source>
        <dbReference type="SAM" id="MobiDB-lite"/>
    </source>
</evidence>
<proteinExistence type="predicted"/>
<organism evidence="2 3">
    <name type="scientific">Bonamia ostreae</name>
    <dbReference type="NCBI Taxonomy" id="126728"/>
    <lineage>
        <taxon>Eukaryota</taxon>
        <taxon>Sar</taxon>
        <taxon>Rhizaria</taxon>
        <taxon>Endomyxa</taxon>
        <taxon>Ascetosporea</taxon>
        <taxon>Haplosporida</taxon>
        <taxon>Bonamia</taxon>
    </lineage>
</organism>
<reference evidence="2 3" key="1">
    <citation type="journal article" date="2024" name="BMC Biol.">
        <title>Comparative genomics of Ascetosporea gives new insight into the evolutionary basis for animal parasitism in Rhizaria.</title>
        <authorList>
            <person name="Hiltunen Thoren M."/>
            <person name="Onut-Brannstrom I."/>
            <person name="Alfjorden A."/>
            <person name="Peckova H."/>
            <person name="Swords F."/>
            <person name="Hooper C."/>
            <person name="Holzer A.S."/>
            <person name="Bass D."/>
            <person name="Burki F."/>
        </authorList>
    </citation>
    <scope>NUCLEOTIDE SEQUENCE [LARGE SCALE GENOMIC DNA]</scope>
    <source>
        <strain evidence="2">20-A016</strain>
    </source>
</reference>